<evidence type="ECO:0000313" key="5">
    <source>
        <dbReference type="Proteomes" id="UP001569414"/>
    </source>
</evidence>
<comment type="caution">
    <text evidence="4">The sequence shown here is derived from an EMBL/GenBank/DDBJ whole genome shotgun (WGS) entry which is preliminary data.</text>
</comment>
<keyword evidence="2 4" id="KW-0378">Hydrolase</keyword>
<evidence type="ECO:0000259" key="3">
    <source>
        <dbReference type="Pfam" id="PF02275"/>
    </source>
</evidence>
<protein>
    <submittedName>
        <fullName evidence="4">Linear amide C-N hydrolase</fullName>
    </submittedName>
</protein>
<dbReference type="Proteomes" id="UP001569414">
    <property type="component" value="Unassembled WGS sequence"/>
</dbReference>
<dbReference type="CDD" id="cd01902">
    <property type="entry name" value="Ntn_CGH"/>
    <property type="match status" value="1"/>
</dbReference>
<accession>A0ABV4NT65</accession>
<reference evidence="4 5" key="1">
    <citation type="submission" date="2024-08" db="EMBL/GenBank/DDBJ databases">
        <authorList>
            <person name="Ishaq N."/>
        </authorList>
    </citation>
    <scope>NUCLEOTIDE SEQUENCE [LARGE SCALE GENOMIC DNA]</scope>
    <source>
        <strain evidence="4 5">JCM 30400</strain>
    </source>
</reference>
<name>A0ABV4NT65_9GAMM</name>
<proteinExistence type="inferred from homology"/>
<dbReference type="PANTHER" id="PTHR35527">
    <property type="entry name" value="CHOLOYLGLYCINE HYDROLASE"/>
    <property type="match status" value="1"/>
</dbReference>
<gene>
    <name evidence="4" type="ORF">ACCI51_16670</name>
</gene>
<dbReference type="GO" id="GO:0016787">
    <property type="term" value="F:hydrolase activity"/>
    <property type="evidence" value="ECO:0007669"/>
    <property type="project" value="UniProtKB-KW"/>
</dbReference>
<organism evidence="4 5">
    <name type="scientific">Microbulbifer echini</name>
    <dbReference type="NCBI Taxonomy" id="1529067"/>
    <lineage>
        <taxon>Bacteria</taxon>
        <taxon>Pseudomonadati</taxon>
        <taxon>Pseudomonadota</taxon>
        <taxon>Gammaproteobacteria</taxon>
        <taxon>Cellvibrionales</taxon>
        <taxon>Microbulbiferaceae</taxon>
        <taxon>Microbulbifer</taxon>
    </lineage>
</organism>
<dbReference type="Gene3D" id="3.60.60.10">
    <property type="entry name" value="Penicillin V Acylase, Chain A"/>
    <property type="match status" value="1"/>
</dbReference>
<dbReference type="RefSeq" id="WP_371844578.1">
    <property type="nucleotide sequence ID" value="NZ_JBGMEL010000020.1"/>
</dbReference>
<evidence type="ECO:0000313" key="4">
    <source>
        <dbReference type="EMBL" id="MFA0792184.1"/>
    </source>
</evidence>
<dbReference type="InterPro" id="IPR029055">
    <property type="entry name" value="Ntn_hydrolases_N"/>
</dbReference>
<evidence type="ECO:0000256" key="1">
    <source>
        <dbReference type="ARBA" id="ARBA00006625"/>
    </source>
</evidence>
<dbReference type="SUPFAM" id="SSF56235">
    <property type="entry name" value="N-terminal nucleophile aminohydrolases (Ntn hydrolases)"/>
    <property type="match status" value="1"/>
</dbReference>
<dbReference type="EMBL" id="JBGMEL010000020">
    <property type="protein sequence ID" value="MFA0792184.1"/>
    <property type="molecule type" value="Genomic_DNA"/>
</dbReference>
<evidence type="ECO:0000256" key="2">
    <source>
        <dbReference type="ARBA" id="ARBA00022801"/>
    </source>
</evidence>
<keyword evidence="5" id="KW-1185">Reference proteome</keyword>
<feature type="domain" description="Choloylglycine hydrolase/NAAA C-terminal" evidence="3">
    <location>
        <begin position="35"/>
        <end position="322"/>
    </location>
</feature>
<sequence>MNVQKHTNAIRFIPRLLASTLVMILILTQEEARACTRIFYEAGDGSYITGRSMDWSDAKAAMNFWLFPKGMQRNGGVGEGSITWTSKYGSVVISIYEAATSDGLNEAGLAGNLLYLAEADYGNAKKRGKPTISVGAWLQYILDNYATVDEVVKAMEADPFTVVSANLPDGKPATAHIAISDPSGDSAIFEYINGKLQVHHGKQYKVMTNSPVYNQQLAINTYWSQIGGDNFLPGTISAADRFVRASYALKSSPKFKDHRTAIASVFSQVRAVSVPLGMSNPAKPNIASTLWRSVIDQKRMRYYFDSVINPSVVWLDFNNLNFKEGAKVLSMKMDAPNDAGGEVSSQLKPAQPFKFLAAKN</sequence>
<dbReference type="InterPro" id="IPR029132">
    <property type="entry name" value="CBAH/NAAA_C"/>
</dbReference>
<dbReference type="Pfam" id="PF02275">
    <property type="entry name" value="CBAH"/>
    <property type="match status" value="1"/>
</dbReference>
<dbReference type="PANTHER" id="PTHR35527:SF2">
    <property type="entry name" value="HYDROLASE"/>
    <property type="match status" value="1"/>
</dbReference>
<dbReference type="InterPro" id="IPR052193">
    <property type="entry name" value="Peptidase_C59"/>
</dbReference>
<comment type="similarity">
    <text evidence="1">Belongs to the peptidase C59 family.</text>
</comment>